<reference evidence="3" key="3">
    <citation type="submission" date="2015-06" db="UniProtKB">
        <authorList>
            <consortium name="EnsemblPlants"/>
        </authorList>
    </citation>
    <scope>IDENTIFICATION</scope>
    <source>
        <strain evidence="3">cv. Jemalong A17</strain>
    </source>
</reference>
<dbReference type="Proteomes" id="UP000002051">
    <property type="component" value="Unassembled WGS sequence"/>
</dbReference>
<reference evidence="2 4" key="1">
    <citation type="journal article" date="2011" name="Nature">
        <title>The Medicago genome provides insight into the evolution of rhizobial symbioses.</title>
        <authorList>
            <person name="Young N.D."/>
            <person name="Debelle F."/>
            <person name="Oldroyd G.E."/>
            <person name="Geurts R."/>
            <person name="Cannon S.B."/>
            <person name="Udvardi M.K."/>
            <person name="Benedito V.A."/>
            <person name="Mayer K.F."/>
            <person name="Gouzy J."/>
            <person name="Schoof H."/>
            <person name="Van de Peer Y."/>
            <person name="Proost S."/>
            <person name="Cook D.R."/>
            <person name="Meyers B.C."/>
            <person name="Spannagl M."/>
            <person name="Cheung F."/>
            <person name="De Mita S."/>
            <person name="Krishnakumar V."/>
            <person name="Gundlach H."/>
            <person name="Zhou S."/>
            <person name="Mudge J."/>
            <person name="Bharti A.K."/>
            <person name="Murray J.D."/>
            <person name="Naoumkina M.A."/>
            <person name="Rosen B."/>
            <person name="Silverstein K.A."/>
            <person name="Tang H."/>
            <person name="Rombauts S."/>
            <person name="Zhao P.X."/>
            <person name="Zhou P."/>
            <person name="Barbe V."/>
            <person name="Bardou P."/>
            <person name="Bechner M."/>
            <person name="Bellec A."/>
            <person name="Berger A."/>
            <person name="Berges H."/>
            <person name="Bidwell S."/>
            <person name="Bisseling T."/>
            <person name="Choisne N."/>
            <person name="Couloux A."/>
            <person name="Denny R."/>
            <person name="Deshpande S."/>
            <person name="Dai X."/>
            <person name="Doyle J.J."/>
            <person name="Dudez A.M."/>
            <person name="Farmer A.D."/>
            <person name="Fouteau S."/>
            <person name="Franken C."/>
            <person name="Gibelin C."/>
            <person name="Gish J."/>
            <person name="Goldstein S."/>
            <person name="Gonzalez A.J."/>
            <person name="Green P.J."/>
            <person name="Hallab A."/>
            <person name="Hartog M."/>
            <person name="Hua A."/>
            <person name="Humphray S.J."/>
            <person name="Jeong D.H."/>
            <person name="Jing Y."/>
            <person name="Jocker A."/>
            <person name="Kenton S.M."/>
            <person name="Kim D.J."/>
            <person name="Klee K."/>
            <person name="Lai H."/>
            <person name="Lang C."/>
            <person name="Lin S."/>
            <person name="Macmil S.L."/>
            <person name="Magdelenat G."/>
            <person name="Matthews L."/>
            <person name="McCorrison J."/>
            <person name="Monaghan E.L."/>
            <person name="Mun J.H."/>
            <person name="Najar F.Z."/>
            <person name="Nicholson C."/>
            <person name="Noirot C."/>
            <person name="O'Bleness M."/>
            <person name="Paule C.R."/>
            <person name="Poulain J."/>
            <person name="Prion F."/>
            <person name="Qin B."/>
            <person name="Qu C."/>
            <person name="Retzel E.F."/>
            <person name="Riddle C."/>
            <person name="Sallet E."/>
            <person name="Samain S."/>
            <person name="Samson N."/>
            <person name="Sanders I."/>
            <person name="Saurat O."/>
            <person name="Scarpelli C."/>
            <person name="Schiex T."/>
            <person name="Segurens B."/>
            <person name="Severin A.J."/>
            <person name="Sherrier D.J."/>
            <person name="Shi R."/>
            <person name="Sims S."/>
            <person name="Singer S.R."/>
            <person name="Sinharoy S."/>
            <person name="Sterck L."/>
            <person name="Viollet A."/>
            <person name="Wang B.B."/>
            <person name="Wang K."/>
            <person name="Wang M."/>
            <person name="Wang X."/>
            <person name="Warfsmann J."/>
            <person name="Weissenbach J."/>
            <person name="White D.D."/>
            <person name="White J.D."/>
            <person name="Wiley G.B."/>
            <person name="Wincker P."/>
            <person name="Xing Y."/>
            <person name="Yang L."/>
            <person name="Yao Z."/>
            <person name="Ying F."/>
            <person name="Zhai J."/>
            <person name="Zhou L."/>
            <person name="Zuber A."/>
            <person name="Denarie J."/>
            <person name="Dixon R.A."/>
            <person name="May G.D."/>
            <person name="Schwartz D.C."/>
            <person name="Rogers J."/>
            <person name="Quetier F."/>
            <person name="Town C.D."/>
            <person name="Roe B.A."/>
        </authorList>
    </citation>
    <scope>NUCLEOTIDE SEQUENCE [LARGE SCALE GENOMIC DNA]</scope>
    <source>
        <strain evidence="2">A17</strain>
        <strain evidence="3 4">cv. Jemalong A17</strain>
    </source>
</reference>
<dbReference type="EMBL" id="KL402784">
    <property type="protein sequence ID" value="KEH16963.1"/>
    <property type="molecule type" value="Genomic_DNA"/>
</dbReference>
<dbReference type="EnsemblPlants" id="KEH16963">
    <property type="protein sequence ID" value="KEH16963"/>
    <property type="gene ID" value="MTR_0059s0080"/>
</dbReference>
<feature type="region of interest" description="Disordered" evidence="1">
    <location>
        <begin position="25"/>
        <end position="46"/>
    </location>
</feature>
<reference evidence="2 4" key="2">
    <citation type="journal article" date="2014" name="BMC Genomics">
        <title>An improved genome release (version Mt4.0) for the model legume Medicago truncatula.</title>
        <authorList>
            <person name="Tang H."/>
            <person name="Krishnakumar V."/>
            <person name="Bidwell S."/>
            <person name="Rosen B."/>
            <person name="Chan A."/>
            <person name="Zhou S."/>
            <person name="Gentzbittel L."/>
            <person name="Childs K.L."/>
            <person name="Yandell M."/>
            <person name="Gundlach H."/>
            <person name="Mayer K.F."/>
            <person name="Schwartz D.C."/>
            <person name="Town C.D."/>
        </authorList>
    </citation>
    <scope>GENOME REANNOTATION</scope>
    <source>
        <strain evidence="2">A17</strain>
        <strain evidence="3 4">cv. Jemalong A17</strain>
    </source>
</reference>
<proteinExistence type="predicted"/>
<protein>
    <submittedName>
        <fullName evidence="2 3">Uncharacterized protein</fullName>
    </submittedName>
</protein>
<gene>
    <name evidence="2" type="ORF">MTR_0059s0080</name>
</gene>
<evidence type="ECO:0000256" key="1">
    <source>
        <dbReference type="SAM" id="MobiDB-lite"/>
    </source>
</evidence>
<dbReference type="HOGENOM" id="CLU_928638_0_0_1"/>
<accession>A0A072TJC0</accession>
<evidence type="ECO:0000313" key="4">
    <source>
        <dbReference type="Proteomes" id="UP000002051"/>
    </source>
</evidence>
<sequence>MEQLYGMPTSMMENVHNSVSASADQANPFTTHNAHSPSSSSIFGQNTLPVLSSDSMNLLRQQIDESNHEMVNLLTQEIGTVFNPLIRDTNRSYQALTTQMGRIKDFLLLHNMPQLVPQPQPVEPVIQVQPEVVLVDRNHDAYEVVRKVKQQNIGAHNKIANLVENIMAQNGLNIGLHRPNFVSPLLKLVLRSKLPRGYKIPKFTKFEGDTSESEHIARYLTKVGDLENDENLRFKLLKARCFTQVPKHELVEMTAGGLDYSIRKKLDTQHLRDIDKLADRVRHFERLRAEKVRTQKYHKR</sequence>
<keyword evidence="4" id="KW-1185">Reference proteome</keyword>
<evidence type="ECO:0000313" key="2">
    <source>
        <dbReference type="EMBL" id="KEH16963.1"/>
    </source>
</evidence>
<name>A0A072TJC0_MEDTR</name>
<dbReference type="AlphaFoldDB" id="A0A072TJC0"/>
<evidence type="ECO:0000313" key="3">
    <source>
        <dbReference type="EnsemblPlants" id="KEH16963"/>
    </source>
</evidence>
<organism evidence="2 4">
    <name type="scientific">Medicago truncatula</name>
    <name type="common">Barrel medic</name>
    <name type="synonym">Medicago tribuloides</name>
    <dbReference type="NCBI Taxonomy" id="3880"/>
    <lineage>
        <taxon>Eukaryota</taxon>
        <taxon>Viridiplantae</taxon>
        <taxon>Streptophyta</taxon>
        <taxon>Embryophyta</taxon>
        <taxon>Tracheophyta</taxon>
        <taxon>Spermatophyta</taxon>
        <taxon>Magnoliopsida</taxon>
        <taxon>eudicotyledons</taxon>
        <taxon>Gunneridae</taxon>
        <taxon>Pentapetalae</taxon>
        <taxon>rosids</taxon>
        <taxon>fabids</taxon>
        <taxon>Fabales</taxon>
        <taxon>Fabaceae</taxon>
        <taxon>Papilionoideae</taxon>
        <taxon>50 kb inversion clade</taxon>
        <taxon>NPAAA clade</taxon>
        <taxon>Hologalegina</taxon>
        <taxon>IRL clade</taxon>
        <taxon>Trifolieae</taxon>
        <taxon>Medicago</taxon>
    </lineage>
</organism>